<dbReference type="Proteomes" id="UP000285120">
    <property type="component" value="Unassembled WGS sequence"/>
</dbReference>
<dbReference type="EMBL" id="RAPK01000006">
    <property type="protein sequence ID" value="RKD76213.1"/>
    <property type="molecule type" value="Genomic_DNA"/>
</dbReference>
<dbReference type="InterPro" id="IPR025669">
    <property type="entry name" value="AAA_dom"/>
</dbReference>
<protein>
    <recommendedName>
        <fullName evidence="2">non-specific protein-tyrosine kinase</fullName>
        <ecNumber evidence="2">2.7.10.2</ecNumber>
    </recommendedName>
</protein>
<dbReference type="GO" id="GO:0005886">
    <property type="term" value="C:plasma membrane"/>
    <property type="evidence" value="ECO:0007669"/>
    <property type="project" value="UniProtKB-ARBA"/>
</dbReference>
<evidence type="ECO:0000313" key="10">
    <source>
        <dbReference type="EMBL" id="RKD76213.1"/>
    </source>
</evidence>
<dbReference type="GO" id="GO:0004715">
    <property type="term" value="F:non-membrane spanning protein tyrosine kinase activity"/>
    <property type="evidence" value="ECO:0007669"/>
    <property type="project" value="UniProtKB-EC"/>
</dbReference>
<dbReference type="CDD" id="cd05387">
    <property type="entry name" value="BY-kinase"/>
    <property type="match status" value="1"/>
</dbReference>
<dbReference type="Pfam" id="PF13614">
    <property type="entry name" value="AAA_31"/>
    <property type="match status" value="1"/>
</dbReference>
<dbReference type="SUPFAM" id="SSF52540">
    <property type="entry name" value="P-loop containing nucleoside triphosphate hydrolases"/>
    <property type="match status" value="1"/>
</dbReference>
<evidence type="ECO:0000256" key="8">
    <source>
        <dbReference type="ARBA" id="ARBA00051245"/>
    </source>
</evidence>
<evidence type="ECO:0000256" key="1">
    <source>
        <dbReference type="ARBA" id="ARBA00007316"/>
    </source>
</evidence>
<reference evidence="10 11" key="1">
    <citation type="submission" date="2018-09" db="EMBL/GenBank/DDBJ databases">
        <title>Genomic Encyclopedia of Archaeal and Bacterial Type Strains, Phase II (KMG-II): from individual species to whole genera.</title>
        <authorList>
            <person name="Goeker M."/>
        </authorList>
    </citation>
    <scope>NUCLEOTIDE SEQUENCE [LARGE SCALE GENOMIC DNA]</scope>
    <source>
        <strain evidence="10 11">DSM 17008</strain>
    </source>
</reference>
<dbReference type="GO" id="GO:0042802">
    <property type="term" value="F:identical protein binding"/>
    <property type="evidence" value="ECO:0007669"/>
    <property type="project" value="UniProtKB-ARBA"/>
</dbReference>
<dbReference type="InterPro" id="IPR005702">
    <property type="entry name" value="Wzc-like_C"/>
</dbReference>
<dbReference type="RefSeq" id="WP_120191626.1">
    <property type="nucleotide sequence ID" value="NZ_RAPK01000006.1"/>
</dbReference>
<keyword evidence="4" id="KW-0547">Nucleotide-binding</keyword>
<evidence type="ECO:0000259" key="9">
    <source>
        <dbReference type="Pfam" id="PF13614"/>
    </source>
</evidence>
<gene>
    <name evidence="10" type="ORF">ATL39_0426</name>
</gene>
<dbReference type="Gene3D" id="3.40.50.300">
    <property type="entry name" value="P-loop containing nucleotide triphosphate hydrolases"/>
    <property type="match status" value="1"/>
</dbReference>
<sequence length="232" mass="25585">MAKRKKDQTGQSSRKLVTWFNSKSPVAEQYRTIRTNLQYASVDNNVQTIAITSAGPGEGKSTTVANLAVTMAQQGKKTILVDADLRKPTVHYTFRRTNTNGLINVLANKEPFHTFTQKTEVPDLDILPSGPIPPNPAEILGTTAMENLVNDLKKEYDIILFDAPPVLAVTDVQVISKYCDGTILVIKSGDTEKDSAVKAKELLEVTGVPILGCILNQVKGMDQRYYYYYGES</sequence>
<keyword evidence="3" id="KW-0808">Transferase</keyword>
<comment type="catalytic activity">
    <reaction evidence="8">
        <text>L-tyrosyl-[protein] + ATP = O-phospho-L-tyrosyl-[protein] + ADP + H(+)</text>
        <dbReference type="Rhea" id="RHEA:10596"/>
        <dbReference type="Rhea" id="RHEA-COMP:10136"/>
        <dbReference type="Rhea" id="RHEA-COMP:20101"/>
        <dbReference type="ChEBI" id="CHEBI:15378"/>
        <dbReference type="ChEBI" id="CHEBI:30616"/>
        <dbReference type="ChEBI" id="CHEBI:46858"/>
        <dbReference type="ChEBI" id="CHEBI:61978"/>
        <dbReference type="ChEBI" id="CHEBI:456216"/>
        <dbReference type="EC" id="2.7.10.2"/>
    </reaction>
</comment>
<dbReference type="GO" id="GO:0005524">
    <property type="term" value="F:ATP binding"/>
    <property type="evidence" value="ECO:0007669"/>
    <property type="project" value="UniProtKB-KW"/>
</dbReference>
<feature type="domain" description="AAA" evidence="9">
    <location>
        <begin position="47"/>
        <end position="174"/>
    </location>
</feature>
<evidence type="ECO:0000256" key="5">
    <source>
        <dbReference type="ARBA" id="ARBA00022777"/>
    </source>
</evidence>
<keyword evidence="7" id="KW-0829">Tyrosine-protein kinase</keyword>
<proteinExistence type="inferred from homology"/>
<evidence type="ECO:0000256" key="4">
    <source>
        <dbReference type="ARBA" id="ARBA00022741"/>
    </source>
</evidence>
<dbReference type="EC" id="2.7.10.2" evidence="2"/>
<dbReference type="InterPro" id="IPR027417">
    <property type="entry name" value="P-loop_NTPase"/>
</dbReference>
<dbReference type="OrthoDB" id="9794577at2"/>
<organism evidence="10 11">
    <name type="scientific">Sinobaca qinghaiensis</name>
    <dbReference type="NCBI Taxonomy" id="342944"/>
    <lineage>
        <taxon>Bacteria</taxon>
        <taxon>Bacillati</taxon>
        <taxon>Bacillota</taxon>
        <taxon>Bacilli</taxon>
        <taxon>Bacillales</taxon>
        <taxon>Sporolactobacillaceae</taxon>
        <taxon>Sinobaca</taxon>
    </lineage>
</organism>
<evidence type="ECO:0000256" key="2">
    <source>
        <dbReference type="ARBA" id="ARBA00011903"/>
    </source>
</evidence>
<dbReference type="InterPro" id="IPR050445">
    <property type="entry name" value="Bact_polysacc_biosynth/exp"/>
</dbReference>
<evidence type="ECO:0000313" key="11">
    <source>
        <dbReference type="Proteomes" id="UP000285120"/>
    </source>
</evidence>
<dbReference type="FunFam" id="3.40.50.300:FF:000527">
    <property type="entry name" value="Tyrosine-protein kinase etk"/>
    <property type="match status" value="1"/>
</dbReference>
<evidence type="ECO:0000256" key="3">
    <source>
        <dbReference type="ARBA" id="ARBA00022679"/>
    </source>
</evidence>
<evidence type="ECO:0000256" key="6">
    <source>
        <dbReference type="ARBA" id="ARBA00022840"/>
    </source>
</evidence>
<keyword evidence="6" id="KW-0067">ATP-binding</keyword>
<dbReference type="NCBIfam" id="TIGR01007">
    <property type="entry name" value="eps_fam"/>
    <property type="match status" value="1"/>
</dbReference>
<name>A0A419V8D2_9BACL</name>
<keyword evidence="5" id="KW-0418">Kinase</keyword>
<keyword evidence="11" id="KW-1185">Reference proteome</keyword>
<comment type="caution">
    <text evidence="10">The sequence shown here is derived from an EMBL/GenBank/DDBJ whole genome shotgun (WGS) entry which is preliminary data.</text>
</comment>
<dbReference type="AlphaFoldDB" id="A0A419V8D2"/>
<accession>A0A419V8D2</accession>
<dbReference type="PANTHER" id="PTHR32309:SF13">
    <property type="entry name" value="FERRIC ENTEROBACTIN TRANSPORT PROTEIN FEPE"/>
    <property type="match status" value="1"/>
</dbReference>
<comment type="similarity">
    <text evidence="1">Belongs to the CpsD/CapB family.</text>
</comment>
<evidence type="ECO:0000256" key="7">
    <source>
        <dbReference type="ARBA" id="ARBA00023137"/>
    </source>
</evidence>
<dbReference type="PANTHER" id="PTHR32309">
    <property type="entry name" value="TYROSINE-PROTEIN KINASE"/>
    <property type="match status" value="1"/>
</dbReference>